<keyword evidence="1" id="KW-0732">Signal</keyword>
<dbReference type="AlphaFoldDB" id="A0AAN0IEF6"/>
<dbReference type="Proteomes" id="UP000007879">
    <property type="component" value="Unassembled WGS sequence"/>
</dbReference>
<keyword evidence="3" id="KW-1185">Reference proteome</keyword>
<dbReference type="GeneID" id="100633429"/>
<feature type="signal peptide" evidence="1">
    <location>
        <begin position="1"/>
        <end position="17"/>
    </location>
</feature>
<dbReference type="KEGG" id="aqu:100633429"/>
<proteinExistence type="predicted"/>
<evidence type="ECO:0000313" key="2">
    <source>
        <dbReference type="EnsemblMetazoa" id="XP_003386636.1"/>
    </source>
</evidence>
<dbReference type="RefSeq" id="XP_003386636.1">
    <property type="nucleotide sequence ID" value="XM_003386588.2"/>
</dbReference>
<evidence type="ECO:0008006" key="4">
    <source>
        <dbReference type="Google" id="ProtNLM"/>
    </source>
</evidence>
<dbReference type="EnsemblMetazoa" id="XM_003386588.2">
    <property type="protein sequence ID" value="XP_003386636.1"/>
    <property type="gene ID" value="LOC100633429"/>
</dbReference>
<name>A0AAN0IEF6_AMPQE</name>
<organism evidence="2 3">
    <name type="scientific">Amphimedon queenslandica</name>
    <name type="common">Sponge</name>
    <dbReference type="NCBI Taxonomy" id="400682"/>
    <lineage>
        <taxon>Eukaryota</taxon>
        <taxon>Metazoa</taxon>
        <taxon>Porifera</taxon>
        <taxon>Demospongiae</taxon>
        <taxon>Heteroscleromorpha</taxon>
        <taxon>Haplosclerida</taxon>
        <taxon>Niphatidae</taxon>
        <taxon>Amphimedon</taxon>
    </lineage>
</organism>
<evidence type="ECO:0000256" key="1">
    <source>
        <dbReference type="SAM" id="SignalP"/>
    </source>
</evidence>
<accession>A0AAN0IEF6</accession>
<reference evidence="2" key="2">
    <citation type="submission" date="2024-06" db="UniProtKB">
        <authorList>
            <consortium name="EnsemblMetazoa"/>
        </authorList>
    </citation>
    <scope>IDENTIFICATION</scope>
</reference>
<sequence>MVMVLLLLLLMIISSVARSSIDISLTSGKPCVGAVATWTCVVDGGTGIGSLGWRNLGRSELPAEVNGPLVAFGSPSPFSAKATCVAGSVITSIAVANLTNASAVNGSTLECSNGGFGSLNTTISNITLYFQDSSPVQLILMKLIGSSLSEFVIHICWPNAVCAPSYQLNITRDDQPLYDNITEDICYEYNVSDIGTYTISVSSIDYFGMMVGKPATTKVHIRPPDIIRVSSSFNYTSSTISIIIQDSVEDQLSITSCNISLMSDDESYNDDQDCTQMRVFEYSGTGITCGRSYTYIVNISNVVNSTIKSGPINLVCIEPSVTTIMETISFCSMTSSPSETAMRLCSVTPSPINTISY</sequence>
<evidence type="ECO:0000313" key="3">
    <source>
        <dbReference type="Proteomes" id="UP000007879"/>
    </source>
</evidence>
<feature type="chain" id="PRO_5042951753" description="Ig-like domain-containing protein" evidence="1">
    <location>
        <begin position="18"/>
        <end position="357"/>
    </location>
</feature>
<protein>
    <recommendedName>
        <fullName evidence="4">Ig-like domain-containing protein</fullName>
    </recommendedName>
</protein>
<reference evidence="3" key="1">
    <citation type="journal article" date="2010" name="Nature">
        <title>The Amphimedon queenslandica genome and the evolution of animal complexity.</title>
        <authorList>
            <person name="Srivastava M."/>
            <person name="Simakov O."/>
            <person name="Chapman J."/>
            <person name="Fahey B."/>
            <person name="Gauthier M.E."/>
            <person name="Mitros T."/>
            <person name="Richards G.S."/>
            <person name="Conaco C."/>
            <person name="Dacre M."/>
            <person name="Hellsten U."/>
            <person name="Larroux C."/>
            <person name="Putnam N.H."/>
            <person name="Stanke M."/>
            <person name="Adamska M."/>
            <person name="Darling A."/>
            <person name="Degnan S.M."/>
            <person name="Oakley T.H."/>
            <person name="Plachetzki D.C."/>
            <person name="Zhai Y."/>
            <person name="Adamski M."/>
            <person name="Calcino A."/>
            <person name="Cummins S.F."/>
            <person name="Goodstein D.M."/>
            <person name="Harris C."/>
            <person name="Jackson D.J."/>
            <person name="Leys S.P."/>
            <person name="Shu S."/>
            <person name="Woodcroft B.J."/>
            <person name="Vervoort M."/>
            <person name="Kosik K.S."/>
            <person name="Manning G."/>
            <person name="Degnan B.M."/>
            <person name="Rokhsar D.S."/>
        </authorList>
    </citation>
    <scope>NUCLEOTIDE SEQUENCE [LARGE SCALE GENOMIC DNA]</scope>
</reference>